<dbReference type="Pfam" id="PF13539">
    <property type="entry name" value="Peptidase_M15_4"/>
    <property type="match status" value="1"/>
</dbReference>
<dbReference type="EMBL" id="MT142479">
    <property type="protein sequence ID" value="QJA82095.1"/>
    <property type="molecule type" value="Genomic_DNA"/>
</dbReference>
<dbReference type="AlphaFoldDB" id="A0A6M3KL01"/>
<dbReference type="EMBL" id="MT141527">
    <property type="protein sequence ID" value="QJA64825.1"/>
    <property type="molecule type" value="Genomic_DNA"/>
</dbReference>
<accession>A0A6M3KL01</accession>
<dbReference type="Gene3D" id="3.30.1380.10">
    <property type="match status" value="1"/>
</dbReference>
<protein>
    <submittedName>
        <fullName evidence="3">Putative peptidase</fullName>
    </submittedName>
</protein>
<organism evidence="3">
    <name type="scientific">viral metagenome</name>
    <dbReference type="NCBI Taxonomy" id="1070528"/>
    <lineage>
        <taxon>unclassified sequences</taxon>
        <taxon>metagenomes</taxon>
        <taxon>organismal metagenomes</taxon>
    </lineage>
</organism>
<name>A0A6M3KL01_9ZZZZ</name>
<feature type="domain" description="Peptidase M15C" evidence="1">
    <location>
        <begin position="38"/>
        <end position="95"/>
    </location>
</feature>
<dbReference type="InterPro" id="IPR009045">
    <property type="entry name" value="Zn_M74/Hedgehog-like"/>
</dbReference>
<dbReference type="InterPro" id="IPR039561">
    <property type="entry name" value="Peptidase_M15C"/>
</dbReference>
<evidence type="ECO:0000259" key="1">
    <source>
        <dbReference type="Pfam" id="PF13539"/>
    </source>
</evidence>
<sequence>MSLVKKQWEFTRAVSKLIAYAEFIGYVLTFGDVYAKTGHKSGSFHYKRLAVDFNLFINNEYQTTTASHKPLGEYWETLGGTWGGRFDKPDGNHYSWGE</sequence>
<dbReference type="SUPFAM" id="SSF55166">
    <property type="entry name" value="Hedgehog/DD-peptidase"/>
    <property type="match status" value="1"/>
</dbReference>
<evidence type="ECO:0000313" key="2">
    <source>
        <dbReference type="EMBL" id="QJA64825.1"/>
    </source>
</evidence>
<dbReference type="GO" id="GO:0008233">
    <property type="term" value="F:peptidase activity"/>
    <property type="evidence" value="ECO:0007669"/>
    <property type="project" value="InterPro"/>
</dbReference>
<gene>
    <name evidence="3" type="ORF">MM415A00444_0010</name>
    <name evidence="2" type="ORF">MM415B00464_0024</name>
</gene>
<evidence type="ECO:0000313" key="3">
    <source>
        <dbReference type="EMBL" id="QJA82095.1"/>
    </source>
</evidence>
<proteinExistence type="predicted"/>
<reference evidence="3" key="1">
    <citation type="submission" date="2020-03" db="EMBL/GenBank/DDBJ databases">
        <title>The deep terrestrial virosphere.</title>
        <authorList>
            <person name="Holmfeldt K."/>
            <person name="Nilsson E."/>
            <person name="Simone D."/>
            <person name="Lopez-Fernandez M."/>
            <person name="Wu X."/>
            <person name="de Brujin I."/>
            <person name="Lundin D."/>
            <person name="Andersson A."/>
            <person name="Bertilsson S."/>
            <person name="Dopson M."/>
        </authorList>
    </citation>
    <scope>NUCLEOTIDE SEQUENCE</scope>
    <source>
        <strain evidence="3">MM415A00444</strain>
        <strain evidence="2">MM415B00464</strain>
    </source>
</reference>